<dbReference type="EMBL" id="JADKMY010000001">
    <property type="protein sequence ID" value="MBF4553227.1"/>
    <property type="molecule type" value="Genomic_DNA"/>
</dbReference>
<dbReference type="InterPro" id="IPR008526">
    <property type="entry name" value="YedI"/>
</dbReference>
<protein>
    <submittedName>
        <fullName evidence="2">DUF808 domain-containing protein</fullName>
    </submittedName>
</protein>
<reference evidence="2 3" key="1">
    <citation type="submission" date="2020-10" db="EMBL/GenBank/DDBJ databases">
        <title>Novel species in genus Corynebacterium.</title>
        <authorList>
            <person name="Zhang G."/>
        </authorList>
    </citation>
    <scope>NUCLEOTIDE SEQUENCE [LARGE SCALE GENOMIC DNA]</scope>
    <source>
        <strain evidence="2 3">DSM 45110</strain>
    </source>
</reference>
<keyword evidence="1" id="KW-0472">Membrane</keyword>
<feature type="transmembrane region" description="Helical" evidence="1">
    <location>
        <begin position="274"/>
        <end position="299"/>
    </location>
</feature>
<accession>A0ABR9ZKS7</accession>
<feature type="transmembrane region" description="Helical" evidence="1">
    <location>
        <begin position="76"/>
        <end position="94"/>
    </location>
</feature>
<feature type="transmembrane region" description="Helical" evidence="1">
    <location>
        <begin position="215"/>
        <end position="238"/>
    </location>
</feature>
<evidence type="ECO:0000313" key="2">
    <source>
        <dbReference type="EMBL" id="MBF4553227.1"/>
    </source>
</evidence>
<keyword evidence="3" id="KW-1185">Reference proteome</keyword>
<dbReference type="PIRSF" id="PIRSF016660">
    <property type="entry name" value="YedI"/>
    <property type="match status" value="1"/>
</dbReference>
<gene>
    <name evidence="2" type="ORF">IRY30_03910</name>
</gene>
<dbReference type="Proteomes" id="UP000635902">
    <property type="component" value="Unassembled WGS sequence"/>
</dbReference>
<sequence>MAIGLAALLDDVALIARAAASSVDDVGAAVGRTSAKAAGVVVDDAAVTPRFVQGVNPSRELPIIWKITKGSLRNKLLIILPIALLLSWIAPWALTPLLMLGGTYLCFEGAEKILEKFFGSQHDAPAADDNAGKSEKELVRGAVTTDFILSAEIMVISLNSVADQPIAMRALILALVGIFITFLVYGAVGLLVKMDDAGLALTKRDSGFSQKLGHALVKGMPIVLNVISVVGTAAMLWVGGHLLLTGFHELFWQWPYDTVHHLEEAVGSNPAIRWIVNTFFSMIFGLVIGSIVATVVHFLPFGKKSH</sequence>
<dbReference type="PANTHER" id="PTHR30503:SF3">
    <property type="entry name" value="INNER MEMBRANE PROTEIN YEDI"/>
    <property type="match status" value="1"/>
</dbReference>
<evidence type="ECO:0000256" key="1">
    <source>
        <dbReference type="SAM" id="Phobius"/>
    </source>
</evidence>
<keyword evidence="1" id="KW-0812">Transmembrane</keyword>
<name>A0ABR9ZKS7_9CORY</name>
<dbReference type="PANTHER" id="PTHR30503">
    <property type="entry name" value="INNER MEMBRANE PROTEIN YEDI"/>
    <property type="match status" value="1"/>
</dbReference>
<organism evidence="2 3">
    <name type="scientific">Corynebacterium suicordis DSM 45110</name>
    <dbReference type="NCBI Taxonomy" id="1121369"/>
    <lineage>
        <taxon>Bacteria</taxon>
        <taxon>Bacillati</taxon>
        <taxon>Actinomycetota</taxon>
        <taxon>Actinomycetes</taxon>
        <taxon>Mycobacteriales</taxon>
        <taxon>Corynebacteriaceae</taxon>
        <taxon>Corynebacterium</taxon>
    </lineage>
</organism>
<feature type="transmembrane region" description="Helical" evidence="1">
    <location>
        <begin position="170"/>
        <end position="194"/>
    </location>
</feature>
<evidence type="ECO:0000313" key="3">
    <source>
        <dbReference type="Proteomes" id="UP000635902"/>
    </source>
</evidence>
<dbReference type="Pfam" id="PF05661">
    <property type="entry name" value="DUF808"/>
    <property type="match status" value="1"/>
</dbReference>
<dbReference type="RefSeq" id="WP_194556054.1">
    <property type="nucleotide sequence ID" value="NZ_JADKMY010000001.1"/>
</dbReference>
<proteinExistence type="predicted"/>
<keyword evidence="1" id="KW-1133">Transmembrane helix</keyword>
<comment type="caution">
    <text evidence="2">The sequence shown here is derived from an EMBL/GenBank/DDBJ whole genome shotgun (WGS) entry which is preliminary data.</text>
</comment>